<dbReference type="SUPFAM" id="SSF48208">
    <property type="entry name" value="Six-hairpin glycosidases"/>
    <property type="match status" value="1"/>
</dbReference>
<dbReference type="AlphaFoldDB" id="S7TVU9"/>
<dbReference type="PATRIC" id="fig|1121405.3.peg.1833"/>
<comment type="caution">
    <text evidence="2">The sequence shown here is derived from an EMBL/GenBank/DDBJ whole genome shotgun (WGS) entry which is preliminary data.</text>
</comment>
<dbReference type="OrthoDB" id="5605254at2"/>
<evidence type="ECO:0000313" key="2">
    <source>
        <dbReference type="EMBL" id="EPR41156.1"/>
    </source>
</evidence>
<dbReference type="InterPro" id="IPR008928">
    <property type="entry name" value="6-hairpin_glycosidase_sf"/>
</dbReference>
<dbReference type="EMBL" id="ATHJ01000078">
    <property type="protein sequence ID" value="EPR41156.1"/>
    <property type="molecule type" value="Genomic_DNA"/>
</dbReference>
<sequence length="424" mass="49019">MKKKDELIAGYLLDRYGREDAVKLYGFLRSHGTFDFKRLGNGLFPATTAPDQDSSGYQYVWVRDNVHIAHAHYQWGDIAAAAQTAETLMTFFQSQRKRMRAIIQDPLLASDPMNRPHVRFDGRRLRELDQKWAHAQNDALGYFLWFYSRLAKAKAVPWTEDEQACLTDLVAYFQTIRYWEDKDSGHWEEERKVSASSIGTVVAGLREFSGLDGNAGPDVAGLRARGETVLETILPYESRPSRRYDAALLFLIYPLNVVSRDQAAVILRDVKENLEGHIGIRRYLNDSYWCPDYRKIFRTKERTRDFSDTMQARDAHIRFGREAQWCIFDALISCIYAHQPSLTKDGEGLQAYHLNRALRQLTESADGRLLCPEAYFLEKNAYTPNDHVPLQWAQANLRLAIHFFCTPAESHPDRLRFPVRFTRP</sequence>
<dbReference type="eggNOG" id="COG3387">
    <property type="taxonomic scope" value="Bacteria"/>
</dbReference>
<dbReference type="InterPro" id="IPR012341">
    <property type="entry name" value="6hp_glycosidase-like_sf"/>
</dbReference>
<evidence type="ECO:0000313" key="3">
    <source>
        <dbReference type="Proteomes" id="UP000014977"/>
    </source>
</evidence>
<accession>S7TVU9</accession>
<organism evidence="2 3">
    <name type="scientific">Desulfococcus multivorans DSM 2059</name>
    <dbReference type="NCBI Taxonomy" id="1121405"/>
    <lineage>
        <taxon>Bacteria</taxon>
        <taxon>Pseudomonadati</taxon>
        <taxon>Thermodesulfobacteriota</taxon>
        <taxon>Desulfobacteria</taxon>
        <taxon>Desulfobacterales</taxon>
        <taxon>Desulfococcaceae</taxon>
        <taxon>Desulfococcus</taxon>
    </lineage>
</organism>
<evidence type="ECO:0000259" key="1">
    <source>
        <dbReference type="Pfam" id="PF00723"/>
    </source>
</evidence>
<name>S7TVU9_DESML</name>
<dbReference type="Pfam" id="PF00723">
    <property type="entry name" value="Glyco_hydro_15"/>
    <property type="match status" value="1"/>
</dbReference>
<proteinExistence type="predicted"/>
<keyword evidence="3" id="KW-1185">Reference proteome</keyword>
<keyword evidence="2" id="KW-0378">Hydrolase</keyword>
<dbReference type="Gene3D" id="1.50.10.10">
    <property type="match status" value="1"/>
</dbReference>
<dbReference type="GO" id="GO:0005975">
    <property type="term" value="P:carbohydrate metabolic process"/>
    <property type="evidence" value="ECO:0007669"/>
    <property type="project" value="InterPro"/>
</dbReference>
<dbReference type="GO" id="GO:0016787">
    <property type="term" value="F:hydrolase activity"/>
    <property type="evidence" value="ECO:0007669"/>
    <property type="project" value="UniProtKB-KW"/>
</dbReference>
<feature type="domain" description="GH15-like" evidence="1">
    <location>
        <begin position="41"/>
        <end position="205"/>
    </location>
</feature>
<reference evidence="2 3" key="1">
    <citation type="journal article" date="2013" name="Genome Announc.">
        <title>Draft genome sequences for three mercury-methylating, sulfate-reducing bacteria.</title>
        <authorList>
            <person name="Brown S.D."/>
            <person name="Hurt R.A.Jr."/>
            <person name="Gilmour C.C."/>
            <person name="Elias D.A."/>
        </authorList>
    </citation>
    <scope>NUCLEOTIDE SEQUENCE [LARGE SCALE GENOMIC DNA]</scope>
    <source>
        <strain evidence="2 3">DSM 2059</strain>
    </source>
</reference>
<dbReference type="InterPro" id="IPR011613">
    <property type="entry name" value="GH15-like"/>
</dbReference>
<dbReference type="Proteomes" id="UP000014977">
    <property type="component" value="Unassembled WGS sequence"/>
</dbReference>
<gene>
    <name evidence="2" type="ORF">dsmv_2271</name>
</gene>
<protein>
    <submittedName>
        <fullName evidence="2">Glycoside hydrolase 15-related protein</fullName>
    </submittedName>
</protein>
<dbReference type="RefSeq" id="WP_020876702.1">
    <property type="nucleotide sequence ID" value="NZ_ATHJ01000078.1"/>
</dbReference>
<dbReference type="STRING" id="897.B2D07_18010"/>